<dbReference type="Gene3D" id="1.10.287.470">
    <property type="entry name" value="Helix hairpin bin"/>
    <property type="match status" value="1"/>
</dbReference>
<keyword evidence="10" id="KW-1185">Reference proteome</keyword>
<comment type="similarity">
    <text evidence="2">Belongs to the membrane fusion protein (MFP) (TC 8.A.1) family.</text>
</comment>
<evidence type="ECO:0000313" key="10">
    <source>
        <dbReference type="Proteomes" id="UP000003688"/>
    </source>
</evidence>
<feature type="coiled-coil region" evidence="3">
    <location>
        <begin position="105"/>
        <end position="132"/>
    </location>
</feature>
<feature type="domain" description="Multidrug resistance protein MdtA-like C-terminal permuted SH3" evidence="8">
    <location>
        <begin position="315"/>
        <end position="364"/>
    </location>
</feature>
<dbReference type="Gene3D" id="2.40.50.100">
    <property type="match status" value="1"/>
</dbReference>
<dbReference type="InterPro" id="IPR058625">
    <property type="entry name" value="MdtA-like_BSH"/>
</dbReference>
<dbReference type="PANTHER" id="PTHR30158:SF10">
    <property type="entry name" value="CATION EFFLUX PUMP"/>
    <property type="match status" value="1"/>
</dbReference>
<dbReference type="GO" id="GO:0005886">
    <property type="term" value="C:plasma membrane"/>
    <property type="evidence" value="ECO:0007669"/>
    <property type="project" value="TreeGrafter"/>
</dbReference>
<dbReference type="Proteomes" id="UP000003688">
    <property type="component" value="Unassembled WGS sequence"/>
</dbReference>
<organism evidence="9 10">
    <name type="scientific">Pedosphaera parvula (strain Ellin514)</name>
    <dbReference type="NCBI Taxonomy" id="320771"/>
    <lineage>
        <taxon>Bacteria</taxon>
        <taxon>Pseudomonadati</taxon>
        <taxon>Verrucomicrobiota</taxon>
        <taxon>Pedosphaerae</taxon>
        <taxon>Pedosphaerales</taxon>
        <taxon>Pedosphaeraceae</taxon>
        <taxon>Pedosphaera</taxon>
    </lineage>
</organism>
<feature type="compositionally biased region" description="Polar residues" evidence="4">
    <location>
        <begin position="378"/>
        <end position="389"/>
    </location>
</feature>
<name>B9XMU6_PEDPL</name>
<feature type="domain" description="Multidrug resistance protein MdtA-like barrel-sandwich hybrid" evidence="6">
    <location>
        <begin position="64"/>
        <end position="196"/>
    </location>
</feature>
<dbReference type="Pfam" id="PF25967">
    <property type="entry name" value="RND-MFP_C"/>
    <property type="match status" value="1"/>
</dbReference>
<dbReference type="STRING" id="320771.Cflav_PD1704"/>
<dbReference type="GO" id="GO:0046677">
    <property type="term" value="P:response to antibiotic"/>
    <property type="evidence" value="ECO:0007669"/>
    <property type="project" value="TreeGrafter"/>
</dbReference>
<evidence type="ECO:0000259" key="5">
    <source>
        <dbReference type="Pfam" id="PF25876"/>
    </source>
</evidence>
<dbReference type="GO" id="GO:0022857">
    <property type="term" value="F:transmembrane transporter activity"/>
    <property type="evidence" value="ECO:0007669"/>
    <property type="project" value="InterPro"/>
</dbReference>
<evidence type="ECO:0000256" key="4">
    <source>
        <dbReference type="SAM" id="MobiDB-lite"/>
    </source>
</evidence>
<dbReference type="FunFam" id="2.40.420.20:FF:000001">
    <property type="entry name" value="Efflux RND transporter periplasmic adaptor subunit"/>
    <property type="match status" value="1"/>
</dbReference>
<gene>
    <name evidence="9" type="ORF">Cflav_PD1704</name>
</gene>
<dbReference type="Pfam" id="PF25917">
    <property type="entry name" value="BSH_RND"/>
    <property type="match status" value="1"/>
</dbReference>
<proteinExistence type="inferred from homology"/>
<dbReference type="InterPro" id="IPR058626">
    <property type="entry name" value="MdtA-like_b-barrel"/>
</dbReference>
<dbReference type="InterPro" id="IPR058627">
    <property type="entry name" value="MdtA-like_C"/>
</dbReference>
<feature type="region of interest" description="Disordered" evidence="4">
    <location>
        <begin position="366"/>
        <end position="389"/>
    </location>
</feature>
<keyword evidence="3" id="KW-0175">Coiled coil</keyword>
<dbReference type="SUPFAM" id="SSF111369">
    <property type="entry name" value="HlyD-like secretion proteins"/>
    <property type="match status" value="1"/>
</dbReference>
<evidence type="ECO:0000313" key="9">
    <source>
        <dbReference type="EMBL" id="EEF58871.1"/>
    </source>
</evidence>
<dbReference type="Gene3D" id="2.40.420.20">
    <property type="match status" value="1"/>
</dbReference>
<evidence type="ECO:0000256" key="1">
    <source>
        <dbReference type="ARBA" id="ARBA00004196"/>
    </source>
</evidence>
<dbReference type="GO" id="GO:0030313">
    <property type="term" value="C:cell envelope"/>
    <property type="evidence" value="ECO:0007669"/>
    <property type="project" value="UniProtKB-SubCell"/>
</dbReference>
<protein>
    <submittedName>
        <fullName evidence="9">Efflux transporter, RND family, MFP subunit</fullName>
    </submittedName>
</protein>
<dbReference type="Pfam" id="PF25944">
    <property type="entry name" value="Beta-barrel_RND"/>
    <property type="match status" value="1"/>
</dbReference>
<reference evidence="9 10" key="1">
    <citation type="journal article" date="2011" name="J. Bacteriol.">
        <title>Genome sequence of 'Pedosphaera parvula' Ellin514, an aerobic Verrucomicrobial isolate from pasture soil.</title>
        <authorList>
            <person name="Kant R."/>
            <person name="van Passel M.W."/>
            <person name="Sangwan P."/>
            <person name="Palva A."/>
            <person name="Lucas S."/>
            <person name="Copeland A."/>
            <person name="Lapidus A."/>
            <person name="Glavina Del Rio T."/>
            <person name="Dalin E."/>
            <person name="Tice H."/>
            <person name="Bruce D."/>
            <person name="Goodwin L."/>
            <person name="Pitluck S."/>
            <person name="Chertkov O."/>
            <person name="Larimer F.W."/>
            <person name="Land M.L."/>
            <person name="Hauser L."/>
            <person name="Brettin T.S."/>
            <person name="Detter J.C."/>
            <person name="Han S."/>
            <person name="de Vos W.M."/>
            <person name="Janssen P.H."/>
            <person name="Smidt H."/>
        </authorList>
    </citation>
    <scope>NUCLEOTIDE SEQUENCE [LARGE SCALE GENOMIC DNA]</scope>
    <source>
        <strain evidence="9 10">Ellin514</strain>
    </source>
</reference>
<evidence type="ECO:0000259" key="7">
    <source>
        <dbReference type="Pfam" id="PF25944"/>
    </source>
</evidence>
<feature type="domain" description="Multidrug resistance protein MdtA-like beta-barrel" evidence="7">
    <location>
        <begin position="213"/>
        <end position="297"/>
    </location>
</feature>
<comment type="subcellular location">
    <subcellularLocation>
        <location evidence="1">Cell envelope</location>
    </subcellularLocation>
</comment>
<dbReference type="PROSITE" id="PS51257">
    <property type="entry name" value="PROKAR_LIPOPROTEIN"/>
    <property type="match status" value="1"/>
</dbReference>
<dbReference type="Pfam" id="PF25876">
    <property type="entry name" value="HH_MFP_RND"/>
    <property type="match status" value="1"/>
</dbReference>
<dbReference type="NCBIfam" id="TIGR01730">
    <property type="entry name" value="RND_mfp"/>
    <property type="match status" value="1"/>
</dbReference>
<dbReference type="EMBL" id="ABOX02000036">
    <property type="protein sequence ID" value="EEF58871.1"/>
    <property type="molecule type" value="Genomic_DNA"/>
</dbReference>
<dbReference type="InterPro" id="IPR058624">
    <property type="entry name" value="MdtA-like_HH"/>
</dbReference>
<evidence type="ECO:0000256" key="3">
    <source>
        <dbReference type="SAM" id="Coils"/>
    </source>
</evidence>
<sequence length="389" mass="42899" precursor="true">MVRDQLFRFSTVMLAVGGAGLLVAGCEHNQAQQQMPIPQVTVAKVEAKEVVEWDEFTGRTEAVETVEIRPRVSGYMQEVKFQSGQMVKKGDVLFVIDPRWYQADYNQKQASYEQARAHFENAEREAKRTGQLLSSKAISTEEAEARQSRFQEAKAALAAAEAMRDSSKLDLDYTEVRAPIDGRVSRALVTQGNFVSGISGVNTLLTTLVTVDPVYVYADVDENSLLKFTNLERSKKLEGEVPIELQLGDEEGFQHKGKIESFDNHLDPNTGSILLRAVFPNPDGKIMPGLFARIRVPLSERYSAPLIEERSIGTDQGQKFVLSLTSSNTVAYRAVKLGPLVDGKRIVRSGVQAGESIVVNGLQKVRPGAPVEPKEETATNASELKTAQR</sequence>
<evidence type="ECO:0000256" key="2">
    <source>
        <dbReference type="ARBA" id="ARBA00009477"/>
    </source>
</evidence>
<feature type="domain" description="Multidrug resistance protein MdtA-like alpha-helical hairpin" evidence="5">
    <location>
        <begin position="105"/>
        <end position="174"/>
    </location>
</feature>
<dbReference type="PANTHER" id="PTHR30158">
    <property type="entry name" value="ACRA/E-RELATED COMPONENT OF DRUG EFFLUX TRANSPORTER"/>
    <property type="match status" value="1"/>
</dbReference>
<accession>B9XMU6</accession>
<evidence type="ECO:0000259" key="8">
    <source>
        <dbReference type="Pfam" id="PF25967"/>
    </source>
</evidence>
<comment type="caution">
    <text evidence="9">The sequence shown here is derived from an EMBL/GenBank/DDBJ whole genome shotgun (WGS) entry which is preliminary data.</text>
</comment>
<dbReference type="InterPro" id="IPR006143">
    <property type="entry name" value="RND_pump_MFP"/>
</dbReference>
<evidence type="ECO:0000259" key="6">
    <source>
        <dbReference type="Pfam" id="PF25917"/>
    </source>
</evidence>
<dbReference type="Gene3D" id="2.40.30.170">
    <property type="match status" value="1"/>
</dbReference>
<dbReference type="AlphaFoldDB" id="B9XMU6"/>